<gene>
    <name evidence="2" type="ORF">PMIN01_00511</name>
</gene>
<dbReference type="OrthoDB" id="10349372at2759"/>
<name>A0A9P6GSB7_9PLEO</name>
<protein>
    <submittedName>
        <fullName evidence="2">Uncharacterized protein</fullName>
    </submittedName>
</protein>
<organism evidence="2 3">
    <name type="scientific">Paraphaeosphaeria minitans</name>
    <dbReference type="NCBI Taxonomy" id="565426"/>
    <lineage>
        <taxon>Eukaryota</taxon>
        <taxon>Fungi</taxon>
        <taxon>Dikarya</taxon>
        <taxon>Ascomycota</taxon>
        <taxon>Pezizomycotina</taxon>
        <taxon>Dothideomycetes</taxon>
        <taxon>Pleosporomycetidae</taxon>
        <taxon>Pleosporales</taxon>
        <taxon>Massarineae</taxon>
        <taxon>Didymosphaeriaceae</taxon>
        <taxon>Paraphaeosphaeria</taxon>
    </lineage>
</organism>
<accession>A0A9P6GSB7</accession>
<proteinExistence type="predicted"/>
<evidence type="ECO:0000256" key="1">
    <source>
        <dbReference type="SAM" id="MobiDB-lite"/>
    </source>
</evidence>
<sequence length="220" mass="24515">MRAGMDQAAPKIAKALWEKGNFVLSTPPARIRTPPNAYLRSESTGIETEPFPPRGTISHQHITTPPRSPVAESRLWEPLNHRLESLPLTFDRYLAAPPSYTDAIAQQPPTGRGQERDEQRRRPAYHQLAPQSLPNSDDGTVSTEGPLKLQSNTMRLWNNQESRRQEKVKISVTATLMSSNKYSISIECNGRYIDGGLVGKNVSIETSLSRDITDLVRSGQ</sequence>
<evidence type="ECO:0000313" key="3">
    <source>
        <dbReference type="Proteomes" id="UP000756921"/>
    </source>
</evidence>
<keyword evidence="3" id="KW-1185">Reference proteome</keyword>
<feature type="region of interest" description="Disordered" evidence="1">
    <location>
        <begin position="100"/>
        <end position="146"/>
    </location>
</feature>
<dbReference type="Proteomes" id="UP000756921">
    <property type="component" value="Unassembled WGS sequence"/>
</dbReference>
<dbReference type="EMBL" id="WJXW01000001">
    <property type="protein sequence ID" value="KAF9740972.1"/>
    <property type="molecule type" value="Genomic_DNA"/>
</dbReference>
<feature type="region of interest" description="Disordered" evidence="1">
    <location>
        <begin position="45"/>
        <end position="69"/>
    </location>
</feature>
<dbReference type="AlphaFoldDB" id="A0A9P6GSB7"/>
<evidence type="ECO:0000313" key="2">
    <source>
        <dbReference type="EMBL" id="KAF9740972.1"/>
    </source>
</evidence>
<comment type="caution">
    <text evidence="2">The sequence shown here is derived from an EMBL/GenBank/DDBJ whole genome shotgun (WGS) entry which is preliminary data.</text>
</comment>
<feature type="compositionally biased region" description="Polar residues" evidence="1">
    <location>
        <begin position="129"/>
        <end position="146"/>
    </location>
</feature>
<reference evidence="2" key="1">
    <citation type="journal article" date="2020" name="Mol. Plant Microbe Interact.">
        <title>Genome Sequence of the Biocontrol Agent Coniothyrium minitans strain Conio (IMI 134523).</title>
        <authorList>
            <person name="Patel D."/>
            <person name="Shittu T.A."/>
            <person name="Baroncelli R."/>
            <person name="Muthumeenakshi S."/>
            <person name="Osborne T.H."/>
            <person name="Janganan T.K."/>
            <person name="Sreenivasaprasad S."/>
        </authorList>
    </citation>
    <scope>NUCLEOTIDE SEQUENCE</scope>
    <source>
        <strain evidence="2">Conio</strain>
    </source>
</reference>